<evidence type="ECO:0000259" key="1">
    <source>
        <dbReference type="Pfam" id="PF25591"/>
    </source>
</evidence>
<dbReference type="Gene3D" id="1.25.10.10">
    <property type="entry name" value="Leucine-rich Repeat Variant"/>
    <property type="match status" value="1"/>
</dbReference>
<dbReference type="EMBL" id="PYSV01000008">
    <property type="protein sequence ID" value="PTA68065.1"/>
    <property type="molecule type" value="Genomic_DNA"/>
</dbReference>
<proteinExistence type="predicted"/>
<sequence>MTLPPTTPAAELERLAQGAPPELRAAIAGHPNTPPALLEDLAATFPAQVLANPALPLLRLAHPRLLLDVPLHTLLRLLSQPEAPAWLLRHALIASAIEIQAAAAAHPALNAAQIAQMASHPAWQVRARIAARAELPGALIAQLAADADYGVRMYVAARPDLPGPVAERLAQDASVFVRQVLARAQQSGLAAFVLGLCLLPWT</sequence>
<dbReference type="Pfam" id="PF25591">
    <property type="entry name" value="LRV_2"/>
    <property type="match status" value="1"/>
</dbReference>
<dbReference type="AlphaFoldDB" id="A0A2T3W828"/>
<dbReference type="OrthoDB" id="68368at2"/>
<organism evidence="2 3">
    <name type="scientific">Deinococcus arcticus</name>
    <dbReference type="NCBI Taxonomy" id="2136176"/>
    <lineage>
        <taxon>Bacteria</taxon>
        <taxon>Thermotogati</taxon>
        <taxon>Deinococcota</taxon>
        <taxon>Deinococci</taxon>
        <taxon>Deinococcales</taxon>
        <taxon>Deinococcaceae</taxon>
        <taxon>Deinococcus</taxon>
    </lineage>
</organism>
<keyword evidence="3" id="KW-1185">Reference proteome</keyword>
<dbReference type="Proteomes" id="UP000240317">
    <property type="component" value="Unassembled WGS sequence"/>
</dbReference>
<dbReference type="RefSeq" id="WP_107138004.1">
    <property type="nucleotide sequence ID" value="NZ_PYSV01000008.1"/>
</dbReference>
<gene>
    <name evidence="2" type="ORF">C8263_10140</name>
</gene>
<evidence type="ECO:0000313" key="2">
    <source>
        <dbReference type="EMBL" id="PTA68065.1"/>
    </source>
</evidence>
<evidence type="ECO:0000313" key="3">
    <source>
        <dbReference type="Proteomes" id="UP000240317"/>
    </source>
</evidence>
<name>A0A2T3W828_9DEIO</name>
<comment type="caution">
    <text evidence="2">The sequence shown here is derived from an EMBL/GenBank/DDBJ whole genome shotgun (WGS) entry which is preliminary data.</text>
</comment>
<accession>A0A2T3W828</accession>
<dbReference type="InterPro" id="IPR011989">
    <property type="entry name" value="ARM-like"/>
</dbReference>
<dbReference type="InterPro" id="IPR057893">
    <property type="entry name" value="LRV_2"/>
</dbReference>
<feature type="domain" description="Leucine rich repeat variant" evidence="1">
    <location>
        <begin position="5"/>
        <end position="49"/>
    </location>
</feature>
<dbReference type="Pfam" id="PF01816">
    <property type="entry name" value="LRV"/>
    <property type="match status" value="1"/>
</dbReference>
<dbReference type="InterPro" id="IPR004830">
    <property type="entry name" value="LRR_variant"/>
</dbReference>
<protein>
    <recommendedName>
        <fullName evidence="1">Leucine rich repeat variant domain-containing protein</fullName>
    </recommendedName>
</protein>
<reference evidence="2 3" key="1">
    <citation type="submission" date="2018-03" db="EMBL/GenBank/DDBJ databases">
        <title>Draft genome of Deinococcus sp. OD32.</title>
        <authorList>
            <person name="Wang X.-P."/>
            <person name="Du Z.-J."/>
        </authorList>
    </citation>
    <scope>NUCLEOTIDE SEQUENCE [LARGE SCALE GENOMIC DNA]</scope>
    <source>
        <strain evidence="2 3">OD32</strain>
    </source>
</reference>